<organism evidence="4 5">
    <name type="scientific">Paracoccus chinensis</name>
    <dbReference type="NCBI Taxonomy" id="525640"/>
    <lineage>
        <taxon>Bacteria</taxon>
        <taxon>Pseudomonadati</taxon>
        <taxon>Pseudomonadota</taxon>
        <taxon>Alphaproteobacteria</taxon>
        <taxon>Rhodobacterales</taxon>
        <taxon>Paracoccaceae</taxon>
        <taxon>Paracoccus</taxon>
    </lineage>
</organism>
<protein>
    <submittedName>
        <fullName evidence="4">Sugar transferase involved in LPS biosynthesis (Colanic, teichoic acid)</fullName>
    </submittedName>
</protein>
<dbReference type="InterPro" id="IPR003362">
    <property type="entry name" value="Bact_transf"/>
</dbReference>
<evidence type="ECO:0000313" key="4">
    <source>
        <dbReference type="EMBL" id="SDK94494.1"/>
    </source>
</evidence>
<keyword evidence="2" id="KW-0270">Exopolysaccharide synthesis</keyword>
<evidence type="ECO:0000256" key="2">
    <source>
        <dbReference type="ARBA" id="ARBA00023169"/>
    </source>
</evidence>
<dbReference type="STRING" id="525640.SAMN04487971_104180"/>
<dbReference type="AlphaFoldDB" id="A0A1G9G1G0"/>
<feature type="domain" description="Bacterial sugar transferase" evidence="3">
    <location>
        <begin position="3"/>
        <end position="176"/>
    </location>
</feature>
<reference evidence="5" key="1">
    <citation type="submission" date="2016-10" db="EMBL/GenBank/DDBJ databases">
        <authorList>
            <person name="Varghese N."/>
            <person name="Submissions S."/>
        </authorList>
    </citation>
    <scope>NUCLEOTIDE SEQUENCE [LARGE SCALE GENOMIC DNA]</scope>
    <source>
        <strain evidence="5">CGMCC 1.7655</strain>
    </source>
</reference>
<dbReference type="PANTHER" id="PTHR30576:SF8">
    <property type="entry name" value="UNDECAPRENYL-PHOSPHATE GALACTOSE PHOSPHOTRANSFERASE"/>
    <property type="match status" value="1"/>
</dbReference>
<evidence type="ECO:0000313" key="5">
    <source>
        <dbReference type="Proteomes" id="UP000199555"/>
    </source>
</evidence>
<dbReference type="Pfam" id="PF02397">
    <property type="entry name" value="Bac_transf"/>
    <property type="match status" value="1"/>
</dbReference>
<accession>A0A1G9G1G0</accession>
<evidence type="ECO:0000259" key="3">
    <source>
        <dbReference type="Pfam" id="PF02397"/>
    </source>
</evidence>
<dbReference type="EMBL" id="FNGE01000004">
    <property type="protein sequence ID" value="SDK94494.1"/>
    <property type="molecule type" value="Genomic_DNA"/>
</dbReference>
<sequence length="211" mass="23455">MARWQELLVAWALLILTLPFRLLTAGLLLAHLGRPLMFRQARVGQGGRAILVPKFRTMSEARGADGQLLPDAQRQTPVSGIVRRLRLDELPQLDRIIAGDMALVGPRPLLESTLRGFGALGVIRNSVRPGLTGWAQVSGNTRLNDDEKLALDLWYVAHRSPGLDLRILCDTLGVALRGEHRHEERLRRAQAWLRDQQTAVPPEMEMAGAMS</sequence>
<dbReference type="RefSeq" id="WP_090753972.1">
    <property type="nucleotide sequence ID" value="NZ_FNGE01000004.1"/>
</dbReference>
<proteinExistence type="inferred from homology"/>
<keyword evidence="4" id="KW-0808">Transferase</keyword>
<dbReference type="Proteomes" id="UP000199555">
    <property type="component" value="Unassembled WGS sequence"/>
</dbReference>
<name>A0A1G9G1G0_9RHOB</name>
<dbReference type="GO" id="GO:0016780">
    <property type="term" value="F:phosphotransferase activity, for other substituted phosphate groups"/>
    <property type="evidence" value="ECO:0007669"/>
    <property type="project" value="TreeGrafter"/>
</dbReference>
<keyword evidence="5" id="KW-1185">Reference proteome</keyword>
<evidence type="ECO:0000256" key="1">
    <source>
        <dbReference type="ARBA" id="ARBA00006464"/>
    </source>
</evidence>
<dbReference type="OrthoDB" id="9808602at2"/>
<dbReference type="PANTHER" id="PTHR30576">
    <property type="entry name" value="COLANIC BIOSYNTHESIS UDP-GLUCOSE LIPID CARRIER TRANSFERASE"/>
    <property type="match status" value="1"/>
</dbReference>
<gene>
    <name evidence="4" type="ORF">SAMN04487971_104180</name>
</gene>
<comment type="similarity">
    <text evidence="1">Belongs to the bacterial sugar transferase family.</text>
</comment>
<dbReference type="GO" id="GO:0000271">
    <property type="term" value="P:polysaccharide biosynthetic process"/>
    <property type="evidence" value="ECO:0007669"/>
    <property type="project" value="UniProtKB-KW"/>
</dbReference>